<dbReference type="InterPro" id="IPR033740">
    <property type="entry name" value="Pept_M24B"/>
</dbReference>
<dbReference type="InterPro" id="IPR000587">
    <property type="entry name" value="Creatinase_N"/>
</dbReference>
<keyword evidence="10" id="KW-1185">Reference proteome</keyword>
<comment type="cofactor">
    <cofactor evidence="1">
        <name>Mn(2+)</name>
        <dbReference type="ChEBI" id="CHEBI:29035"/>
    </cofactor>
</comment>
<dbReference type="FunFam" id="3.90.230.10:FF:000007">
    <property type="entry name" value="Xaa-Pro aminopeptidase P"/>
    <property type="match status" value="1"/>
</dbReference>
<gene>
    <name evidence="9" type="ORF">B9G98_02160</name>
</gene>
<protein>
    <submittedName>
        <fullName evidence="9">Putative Xaa-Pro aminopeptidase P</fullName>
    </submittedName>
</protein>
<dbReference type="STRING" id="45607.A0A2T0FHS5"/>
<evidence type="ECO:0000256" key="4">
    <source>
        <dbReference type="ARBA" id="ARBA00022801"/>
    </source>
</evidence>
<accession>A0A2T0FHS5</accession>
<dbReference type="InterPro" id="IPR032416">
    <property type="entry name" value="Peptidase_M24_C"/>
</dbReference>
<evidence type="ECO:0000313" key="9">
    <source>
        <dbReference type="EMBL" id="PRT54540.1"/>
    </source>
</evidence>
<keyword evidence="9" id="KW-0645">Protease</keyword>
<keyword evidence="5" id="KW-0464">Manganese</keyword>
<dbReference type="InterPro" id="IPR050422">
    <property type="entry name" value="X-Pro_aminopeptidase_P"/>
</dbReference>
<dbReference type="GeneID" id="36515908"/>
<dbReference type="RefSeq" id="XP_024664485.1">
    <property type="nucleotide sequence ID" value="XM_024808717.1"/>
</dbReference>
<feature type="domain" description="Creatinase N-terminal" evidence="7">
    <location>
        <begin position="7"/>
        <end position="139"/>
    </location>
</feature>
<dbReference type="OrthoDB" id="9995434at2759"/>
<dbReference type="Pfam" id="PF00557">
    <property type="entry name" value="Peptidase_M24"/>
    <property type="match status" value="1"/>
</dbReference>
<dbReference type="InterPro" id="IPR000994">
    <property type="entry name" value="Pept_M24"/>
</dbReference>
<evidence type="ECO:0000256" key="5">
    <source>
        <dbReference type="ARBA" id="ARBA00023211"/>
    </source>
</evidence>
<dbReference type="GO" id="GO:0070006">
    <property type="term" value="F:metalloaminopeptidase activity"/>
    <property type="evidence" value="ECO:0007669"/>
    <property type="project" value="InterPro"/>
</dbReference>
<keyword evidence="3" id="KW-0479">Metal-binding</keyword>
<dbReference type="InterPro" id="IPR036005">
    <property type="entry name" value="Creatinase/aminopeptidase-like"/>
</dbReference>
<sequence>MSTVSPIEGLRARMSKHNIGYYLVLTQDEHNSEYVAEADERRAFISGFTGSAGTAVIGLDSAELATDGRYYLQAEKQLPSGWSLRKEGSPNVDPWFKAVVDKAKATRQNIGVDPKLIRYSIVESIQEKLVGSGIELKAIPENLVDAVWTDKPALPKAKVISLAEKVTGKSFEKKLSELRDELEKKHAKAILLTALDDIAWLFNLRGSDIDYNPVFKSFALVSDHSVTLYVDEAKVVDVKDAIKNVEIKPYNNVLDDAEALAASVATINQKAKEARSAEAELKLWLPAGSSWALVEAAGGKARTISDTSPITIAKAKKNCTEIDGQRSAQLKCGLSVVRYLAWADNELKNGNTSISEYEGSQKLLEIRKKLDDFVGPSFETISSVGPNAAVIHYAPQPDSKHCLSVNEVHLLDSGCQFTHGTTDTTRTVHFGNPTPEEINAYTLVLKGHIALARAVFPEGTNGYQLDTLARQHLWRQGLDYRHGTGHGVGAFLNVHEGPMGIGSSPLYTQVPLEIGHLISNEPGYYEDNKFGIRIESLVVVRQASTPNQFNNKKYLEFETVTLVPLARNLIDVSLLDENEREWINCYHSKVEKALLPHLDSLTAEYVKKHTAAI</sequence>
<dbReference type="Gene3D" id="3.40.350.10">
    <property type="entry name" value="Creatinase/prolidase N-terminal domain"/>
    <property type="match status" value="2"/>
</dbReference>
<evidence type="ECO:0000259" key="6">
    <source>
        <dbReference type="Pfam" id="PF00557"/>
    </source>
</evidence>
<dbReference type="PANTHER" id="PTHR43763">
    <property type="entry name" value="XAA-PRO AMINOPEPTIDASE 1"/>
    <property type="match status" value="1"/>
</dbReference>
<proteinExistence type="inferred from homology"/>
<keyword evidence="4" id="KW-0378">Hydrolase</keyword>
<evidence type="ECO:0000259" key="8">
    <source>
        <dbReference type="Pfam" id="PF16188"/>
    </source>
</evidence>
<evidence type="ECO:0000313" key="10">
    <source>
        <dbReference type="Proteomes" id="UP000238350"/>
    </source>
</evidence>
<dbReference type="GO" id="GO:0005737">
    <property type="term" value="C:cytoplasm"/>
    <property type="evidence" value="ECO:0007669"/>
    <property type="project" value="UniProtKB-ARBA"/>
</dbReference>
<dbReference type="CDD" id="cd01085">
    <property type="entry name" value="APP"/>
    <property type="match status" value="1"/>
</dbReference>
<dbReference type="Pfam" id="PF16188">
    <property type="entry name" value="Peptidase_M24_C"/>
    <property type="match status" value="1"/>
</dbReference>
<feature type="domain" description="Peptidase M24" evidence="6">
    <location>
        <begin position="346"/>
        <end position="541"/>
    </location>
</feature>
<dbReference type="PANTHER" id="PTHR43763:SF6">
    <property type="entry name" value="XAA-PRO AMINOPEPTIDASE 1"/>
    <property type="match status" value="1"/>
</dbReference>
<name>A0A2T0FHS5_9ASCO</name>
<dbReference type="FunFam" id="3.40.350.10:FF:000003">
    <property type="entry name" value="Xaa-pro aminopeptidase P"/>
    <property type="match status" value="1"/>
</dbReference>
<dbReference type="GO" id="GO:0046872">
    <property type="term" value="F:metal ion binding"/>
    <property type="evidence" value="ECO:0007669"/>
    <property type="project" value="UniProtKB-KW"/>
</dbReference>
<dbReference type="SUPFAM" id="SSF55920">
    <property type="entry name" value="Creatinase/aminopeptidase"/>
    <property type="match status" value="1"/>
</dbReference>
<dbReference type="Gene3D" id="3.90.230.10">
    <property type="entry name" value="Creatinase/methionine aminopeptidase superfamily"/>
    <property type="match status" value="1"/>
</dbReference>
<dbReference type="EMBL" id="NDIQ01000021">
    <property type="protein sequence ID" value="PRT54540.1"/>
    <property type="molecule type" value="Genomic_DNA"/>
</dbReference>
<dbReference type="AlphaFoldDB" id="A0A2T0FHS5"/>
<dbReference type="SUPFAM" id="SSF53092">
    <property type="entry name" value="Creatinase/prolidase N-terminal domain"/>
    <property type="match status" value="2"/>
</dbReference>
<dbReference type="Pfam" id="PF16189">
    <property type="entry name" value="Creatinase_N_2"/>
    <property type="match status" value="1"/>
</dbReference>
<evidence type="ECO:0000256" key="3">
    <source>
        <dbReference type="ARBA" id="ARBA00022723"/>
    </source>
</evidence>
<comment type="caution">
    <text evidence="9">The sequence shown here is derived from an EMBL/GenBank/DDBJ whole genome shotgun (WGS) entry which is preliminary data.</text>
</comment>
<evidence type="ECO:0000256" key="1">
    <source>
        <dbReference type="ARBA" id="ARBA00001936"/>
    </source>
</evidence>
<feature type="domain" description="Peptidase M24 C-terminal" evidence="8">
    <location>
        <begin position="553"/>
        <end position="613"/>
    </location>
</feature>
<organism evidence="9 10">
    <name type="scientific">Wickerhamiella sorbophila</name>
    <dbReference type="NCBI Taxonomy" id="45607"/>
    <lineage>
        <taxon>Eukaryota</taxon>
        <taxon>Fungi</taxon>
        <taxon>Dikarya</taxon>
        <taxon>Ascomycota</taxon>
        <taxon>Saccharomycotina</taxon>
        <taxon>Dipodascomycetes</taxon>
        <taxon>Dipodascales</taxon>
        <taxon>Trichomonascaceae</taxon>
        <taxon>Wickerhamiella</taxon>
    </lineage>
</organism>
<evidence type="ECO:0000256" key="2">
    <source>
        <dbReference type="ARBA" id="ARBA00008766"/>
    </source>
</evidence>
<evidence type="ECO:0000259" key="7">
    <source>
        <dbReference type="Pfam" id="PF01321"/>
    </source>
</evidence>
<reference evidence="9 10" key="1">
    <citation type="submission" date="2017-04" db="EMBL/GenBank/DDBJ databases">
        <title>Genome sequencing of [Candida] sorbophila.</title>
        <authorList>
            <person name="Ahn J.O."/>
        </authorList>
    </citation>
    <scope>NUCLEOTIDE SEQUENCE [LARGE SCALE GENOMIC DNA]</scope>
    <source>
        <strain evidence="9 10">DS02</strain>
    </source>
</reference>
<dbReference type="InterPro" id="IPR029149">
    <property type="entry name" value="Creatin/AminoP/Spt16_N"/>
</dbReference>
<dbReference type="Proteomes" id="UP000238350">
    <property type="component" value="Unassembled WGS sequence"/>
</dbReference>
<keyword evidence="9" id="KW-0031">Aminopeptidase</keyword>
<comment type="similarity">
    <text evidence="2">Belongs to the peptidase M24B family.</text>
</comment>
<dbReference type="Pfam" id="PF01321">
    <property type="entry name" value="Creatinase_N"/>
    <property type="match status" value="1"/>
</dbReference>